<gene>
    <name evidence="2" type="ORF">ISG29_16805</name>
</gene>
<feature type="domain" description="NADP-dependent oxidoreductase" evidence="1">
    <location>
        <begin position="14"/>
        <end position="307"/>
    </location>
</feature>
<reference evidence="2" key="1">
    <citation type="submission" date="2020-11" db="EMBL/GenBank/DDBJ databases">
        <title>Nocardioides sp. CBS4Y-1, whole genome shotgun sequence.</title>
        <authorList>
            <person name="Tuo L."/>
        </authorList>
    </citation>
    <scope>NUCLEOTIDE SEQUENCE</scope>
    <source>
        <strain evidence="2">CBS4Y-1</strain>
    </source>
</reference>
<name>A0A930UYR5_9ACTN</name>
<dbReference type="Proteomes" id="UP000656804">
    <property type="component" value="Unassembled WGS sequence"/>
</dbReference>
<evidence type="ECO:0000313" key="3">
    <source>
        <dbReference type="Proteomes" id="UP000656804"/>
    </source>
</evidence>
<dbReference type="AlphaFoldDB" id="A0A930UYR5"/>
<dbReference type="Gene3D" id="3.20.20.100">
    <property type="entry name" value="NADP-dependent oxidoreductase domain"/>
    <property type="match status" value="1"/>
</dbReference>
<dbReference type="InterPro" id="IPR020471">
    <property type="entry name" value="AKR"/>
</dbReference>
<evidence type="ECO:0000313" key="2">
    <source>
        <dbReference type="EMBL" id="MBF4163353.1"/>
    </source>
</evidence>
<dbReference type="EMBL" id="JADIVZ010000011">
    <property type="protein sequence ID" value="MBF4163353.1"/>
    <property type="molecule type" value="Genomic_DNA"/>
</dbReference>
<dbReference type="InterPro" id="IPR023210">
    <property type="entry name" value="NADP_OxRdtase_dom"/>
</dbReference>
<proteinExistence type="predicted"/>
<dbReference type="SUPFAM" id="SSF51430">
    <property type="entry name" value="NAD(P)-linked oxidoreductase"/>
    <property type="match status" value="1"/>
</dbReference>
<sequence>MSASSHPHDLTAFVLGCSQLGGLYRVTTDEEAQETLETAWELGVRAFDTAPHYGAGLSERRLGAFLATRPREEFTVSTKVGRLLVPTEEDTDGDEGFFGGDRCRRVLDYSRDGVLRSLEASLARLGLDRVDTVYVHDPDEHLAQTVSEALPALVGLREQGVVSHVGAGMNTVAPLQRIVAETGANGVMLAGRYSLLDRSAGPTLLPACEERDVRVVVAGVFNSGIMAEPGAGGTYDYGEAPPAVVQRAARVRELCEQYDVPVRAAAIQFPLRHPGVTQVAVGCRGRGQVDDNVAMLGVPVPEDLWAELGH</sequence>
<keyword evidence="3" id="KW-1185">Reference proteome</keyword>
<dbReference type="InterPro" id="IPR036812">
    <property type="entry name" value="NAD(P)_OxRdtase_dom_sf"/>
</dbReference>
<dbReference type="PANTHER" id="PTHR42686:SF1">
    <property type="entry name" value="GH17980P-RELATED"/>
    <property type="match status" value="1"/>
</dbReference>
<dbReference type="CDD" id="cd19152">
    <property type="entry name" value="AKR_AKR15A"/>
    <property type="match status" value="1"/>
</dbReference>
<accession>A0A930UYR5</accession>
<dbReference type="GO" id="GO:0005829">
    <property type="term" value="C:cytosol"/>
    <property type="evidence" value="ECO:0007669"/>
    <property type="project" value="TreeGrafter"/>
</dbReference>
<dbReference type="PANTHER" id="PTHR42686">
    <property type="entry name" value="GH17980P-RELATED"/>
    <property type="match status" value="1"/>
</dbReference>
<comment type="caution">
    <text evidence="2">The sequence shown here is derived from an EMBL/GenBank/DDBJ whole genome shotgun (WGS) entry which is preliminary data.</text>
</comment>
<dbReference type="Pfam" id="PF00248">
    <property type="entry name" value="Aldo_ket_red"/>
    <property type="match status" value="1"/>
</dbReference>
<evidence type="ECO:0000259" key="1">
    <source>
        <dbReference type="Pfam" id="PF00248"/>
    </source>
</evidence>
<dbReference type="RefSeq" id="WP_194504618.1">
    <property type="nucleotide sequence ID" value="NZ_JADIVZ010000011.1"/>
</dbReference>
<organism evidence="2 3">
    <name type="scientific">Nocardioides acrostichi</name>
    <dbReference type="NCBI Taxonomy" id="2784339"/>
    <lineage>
        <taxon>Bacteria</taxon>
        <taxon>Bacillati</taxon>
        <taxon>Actinomycetota</taxon>
        <taxon>Actinomycetes</taxon>
        <taxon>Propionibacteriales</taxon>
        <taxon>Nocardioidaceae</taxon>
        <taxon>Nocardioides</taxon>
    </lineage>
</organism>
<dbReference type="GO" id="GO:0016491">
    <property type="term" value="F:oxidoreductase activity"/>
    <property type="evidence" value="ECO:0007669"/>
    <property type="project" value="InterPro"/>
</dbReference>
<protein>
    <submittedName>
        <fullName evidence="2">Aldo/keto reductase</fullName>
    </submittedName>
</protein>